<keyword evidence="5" id="KW-0472">Membrane</keyword>
<comment type="subcellular location">
    <subcellularLocation>
        <location evidence="5">Membrane</location>
        <topology evidence="5">Single-pass membrane protein</topology>
    </subcellularLocation>
</comment>
<organism evidence="8 9">
    <name type="scientific">Cordylochernes scorpioides</name>
    <dbReference type="NCBI Taxonomy" id="51811"/>
    <lineage>
        <taxon>Eukaryota</taxon>
        <taxon>Metazoa</taxon>
        <taxon>Ecdysozoa</taxon>
        <taxon>Arthropoda</taxon>
        <taxon>Chelicerata</taxon>
        <taxon>Arachnida</taxon>
        <taxon>Pseudoscorpiones</taxon>
        <taxon>Cheliferoidea</taxon>
        <taxon>Chernetidae</taxon>
        <taxon>Cordylochernes</taxon>
    </lineage>
</organism>
<proteinExistence type="inferred from homology"/>
<dbReference type="InterPro" id="IPR039043">
    <property type="entry name" value="ZFPL1"/>
</dbReference>
<name>A0ABY6LIJ7_9ARAC</name>
<reference evidence="8 9" key="1">
    <citation type="submission" date="2022-01" db="EMBL/GenBank/DDBJ databases">
        <title>A chromosomal length assembly of Cordylochernes scorpioides.</title>
        <authorList>
            <person name="Zeh D."/>
            <person name="Zeh J."/>
        </authorList>
    </citation>
    <scope>NUCLEOTIDE SEQUENCE [LARGE SCALE GENOMIC DNA]</scope>
    <source>
        <strain evidence="8">IN4F17</strain>
        <tissue evidence="8">Whole Body</tissue>
    </source>
</reference>
<evidence type="ECO:0000256" key="1">
    <source>
        <dbReference type="ARBA" id="ARBA00013701"/>
    </source>
</evidence>
<keyword evidence="2 4" id="KW-0863">Zinc-finger</keyword>
<evidence type="ECO:0000256" key="2">
    <source>
        <dbReference type="ARBA" id="ARBA00022771"/>
    </source>
</evidence>
<feature type="transmembrane region" description="Helical" evidence="5">
    <location>
        <begin position="83"/>
        <end position="104"/>
    </location>
</feature>
<evidence type="ECO:0000313" key="8">
    <source>
        <dbReference type="EMBL" id="UYV80988.1"/>
    </source>
</evidence>
<dbReference type="InterPro" id="IPR001841">
    <property type="entry name" value="Znf_RING"/>
</dbReference>
<evidence type="ECO:0000256" key="3">
    <source>
        <dbReference type="ARBA" id="ARBA00022833"/>
    </source>
</evidence>
<dbReference type="EMBL" id="CP092881">
    <property type="protein sequence ID" value="UYV80988.1"/>
    <property type="molecule type" value="Genomic_DNA"/>
</dbReference>
<feature type="transmembrane region" description="Helical" evidence="5">
    <location>
        <begin position="165"/>
        <end position="185"/>
    </location>
</feature>
<feature type="domain" description="RING-type" evidence="7">
    <location>
        <begin position="68"/>
        <end position="134"/>
    </location>
</feature>
<protein>
    <recommendedName>
        <fullName evidence="1 5">Zinc finger protein-like 1 homolog</fullName>
    </recommendedName>
</protein>
<keyword evidence="9" id="KW-1185">Reference proteome</keyword>
<dbReference type="PANTHER" id="PTHR12981">
    <property type="entry name" value="ZINC FINGER PROTEIN-LIKE 1"/>
    <property type="match status" value="1"/>
</dbReference>
<dbReference type="CDD" id="cd16487">
    <property type="entry name" value="mRING-H2-C3DHC3_ZFPL1"/>
    <property type="match status" value="1"/>
</dbReference>
<accession>A0ABY6LIJ7</accession>
<dbReference type="Proteomes" id="UP001235939">
    <property type="component" value="Chromosome 19"/>
</dbReference>
<keyword evidence="5" id="KW-0812">Transmembrane</keyword>
<evidence type="ECO:0000313" key="9">
    <source>
        <dbReference type="Proteomes" id="UP001235939"/>
    </source>
</evidence>
<keyword evidence="3 5" id="KW-0862">Zinc</keyword>
<dbReference type="InterPro" id="IPR058730">
    <property type="entry name" value="U-box_ZFPL1-like"/>
</dbReference>
<evidence type="ECO:0000256" key="6">
    <source>
        <dbReference type="SAM" id="MobiDB-lite"/>
    </source>
</evidence>
<dbReference type="PROSITE" id="PS50089">
    <property type="entry name" value="ZF_RING_2"/>
    <property type="match status" value="1"/>
</dbReference>
<comment type="similarity">
    <text evidence="5">Belongs to the ZFPL1 family.</text>
</comment>
<feature type="compositionally biased region" description="Polar residues" evidence="6">
    <location>
        <begin position="200"/>
        <end position="216"/>
    </location>
</feature>
<dbReference type="Pfam" id="PF25998">
    <property type="entry name" value="U-box_ZFPL1"/>
    <property type="match status" value="1"/>
</dbReference>
<gene>
    <name evidence="8" type="ORF">LAZ67_19002382</name>
</gene>
<evidence type="ECO:0000256" key="5">
    <source>
        <dbReference type="RuleBase" id="RU369078"/>
    </source>
</evidence>
<keyword evidence="5" id="KW-0479">Metal-binding</keyword>
<feature type="region of interest" description="Disordered" evidence="6">
    <location>
        <begin position="192"/>
        <end position="228"/>
    </location>
</feature>
<evidence type="ECO:0000259" key="7">
    <source>
        <dbReference type="PROSITE" id="PS50089"/>
    </source>
</evidence>
<dbReference type="PANTHER" id="PTHR12981:SF0">
    <property type="entry name" value="ZINC FINGER PROTEIN-LIKE 1"/>
    <property type="match status" value="1"/>
</dbReference>
<keyword evidence="5" id="KW-1133">Transmembrane helix</keyword>
<evidence type="ECO:0000256" key="4">
    <source>
        <dbReference type="PROSITE-ProRule" id="PRU00175"/>
    </source>
</evidence>
<sequence length="295" mass="33116">MLWLDSCFCFRRASDYLIRDRYHPPPVDIGIVSRAVPPLIYLSIHVQGCCIVQSYLLWLNDSDYSPLCQLCNQSLADKECIRLLCYHVLIVVGVVDVLIVVGVVDVFHWSCLDNYARRLPAHTAPAGYSCPTCQAPMFPPSNMVSPVADVLRSVLAGVNWARAGLGLPVAMIIMVGRVDGLAFIVRHQMDPPHHRVPGSSHRSSANYDTRSQTESLLTRRRDDRDENKYRRKSPFELLHHWLSTRGTGHDNHELAKYPFLINQEKLTTDAFLAVGPHQLGTSCTSTTKKLVIQAS</sequence>
<comment type="caution">
    <text evidence="5">Lacks conserved residue(s) required for the propagation of feature annotation.</text>
</comment>
<feature type="compositionally biased region" description="Basic and acidic residues" evidence="6">
    <location>
        <begin position="217"/>
        <end position="228"/>
    </location>
</feature>